<proteinExistence type="predicted"/>
<gene>
    <name evidence="3" type="ORF">QTH91_08440</name>
</gene>
<accession>A0ABT7N979</accession>
<feature type="transmembrane region" description="Helical" evidence="2">
    <location>
        <begin position="116"/>
        <end position="133"/>
    </location>
</feature>
<dbReference type="InterPro" id="IPR021306">
    <property type="entry name" value="DUF2878"/>
</dbReference>
<evidence type="ECO:0000313" key="4">
    <source>
        <dbReference type="Proteomes" id="UP001174908"/>
    </source>
</evidence>
<feature type="transmembrane region" description="Helical" evidence="2">
    <location>
        <begin position="140"/>
        <end position="159"/>
    </location>
</feature>
<evidence type="ECO:0000313" key="3">
    <source>
        <dbReference type="EMBL" id="MDM0044504.1"/>
    </source>
</evidence>
<organism evidence="3 4">
    <name type="scientific">Variovorax dokdonensis</name>
    <dbReference type="NCBI Taxonomy" id="344883"/>
    <lineage>
        <taxon>Bacteria</taxon>
        <taxon>Pseudomonadati</taxon>
        <taxon>Pseudomonadota</taxon>
        <taxon>Betaproteobacteria</taxon>
        <taxon>Burkholderiales</taxon>
        <taxon>Comamonadaceae</taxon>
        <taxon>Variovorax</taxon>
    </lineage>
</organism>
<dbReference type="RefSeq" id="WP_286659536.1">
    <property type="nucleotide sequence ID" value="NZ_JASZYV010000001.1"/>
</dbReference>
<keyword evidence="2" id="KW-0812">Transmembrane</keyword>
<feature type="transmembrane region" description="Helical" evidence="2">
    <location>
        <begin position="40"/>
        <end position="67"/>
    </location>
</feature>
<feature type="transmembrane region" description="Helical" evidence="2">
    <location>
        <begin position="171"/>
        <end position="191"/>
    </location>
</feature>
<name>A0ABT7N979_9BURK</name>
<sequence>MRLLHRAPKPHAPQVLQASDAGGGEPGTVHRIANFVLCQIAWFAAVVGAARGYEAVGCAVVLAVMAWHLALAARPLREAALLLVVTFFGLLAEAAQAHLDAFRYVGAVAPGDQPPLWLVLLWPLLGCMLNVSLRWMRGRYLLAAVCGAIAGPLAFFGGARLGAAQIHDASILWLAQAIGWAALMPLFVAVASRLDGMARPSASGGPS</sequence>
<dbReference type="Proteomes" id="UP001174908">
    <property type="component" value="Unassembled WGS sequence"/>
</dbReference>
<keyword evidence="2" id="KW-0472">Membrane</keyword>
<evidence type="ECO:0000256" key="1">
    <source>
        <dbReference type="SAM" id="MobiDB-lite"/>
    </source>
</evidence>
<dbReference type="EMBL" id="JASZYV010000001">
    <property type="protein sequence ID" value="MDM0044504.1"/>
    <property type="molecule type" value="Genomic_DNA"/>
</dbReference>
<protein>
    <submittedName>
        <fullName evidence="3">DUF2878 domain-containing protein</fullName>
    </submittedName>
</protein>
<dbReference type="Pfam" id="PF11086">
    <property type="entry name" value="DUF2878"/>
    <property type="match status" value="1"/>
</dbReference>
<reference evidence="3" key="1">
    <citation type="submission" date="2023-06" db="EMBL/GenBank/DDBJ databases">
        <authorList>
            <person name="Jiang Y."/>
            <person name="Liu Q."/>
        </authorList>
    </citation>
    <scope>NUCLEOTIDE SEQUENCE</scope>
    <source>
        <strain evidence="3">CGMCC 1.12089</strain>
    </source>
</reference>
<comment type="caution">
    <text evidence="3">The sequence shown here is derived from an EMBL/GenBank/DDBJ whole genome shotgun (WGS) entry which is preliminary data.</text>
</comment>
<keyword evidence="4" id="KW-1185">Reference proteome</keyword>
<feature type="region of interest" description="Disordered" evidence="1">
    <location>
        <begin position="1"/>
        <end position="20"/>
    </location>
</feature>
<keyword evidence="2" id="KW-1133">Transmembrane helix</keyword>
<feature type="transmembrane region" description="Helical" evidence="2">
    <location>
        <begin position="79"/>
        <end position="96"/>
    </location>
</feature>
<evidence type="ECO:0000256" key="2">
    <source>
        <dbReference type="SAM" id="Phobius"/>
    </source>
</evidence>